<dbReference type="Gene3D" id="3.30.70.330">
    <property type="match status" value="1"/>
</dbReference>
<sequence>MRTALEQFGTVKNVEFIQDYLVPNLPGCALVEMESSKAAESVVSTITGCPFMISGMPRPVRAFLAKPGMFDDRPPMPGRRVTLQWLKPGDPGFEAAKKMKRLVEKHTAQEMKLHKMDAELEENLSKKQAEVLKSVHKKYDSLDGVATDGSARRLAKYYNMKLRDN</sequence>
<evidence type="ECO:0000256" key="1">
    <source>
        <dbReference type="PROSITE-ProRule" id="PRU00176"/>
    </source>
</evidence>
<proteinExistence type="predicted"/>
<keyword evidence="4" id="KW-1185">Reference proteome</keyword>
<organism evidence="3 4">
    <name type="scientific">Turnera subulata</name>
    <dbReference type="NCBI Taxonomy" id="218843"/>
    <lineage>
        <taxon>Eukaryota</taxon>
        <taxon>Viridiplantae</taxon>
        <taxon>Streptophyta</taxon>
        <taxon>Embryophyta</taxon>
        <taxon>Tracheophyta</taxon>
        <taxon>Spermatophyta</taxon>
        <taxon>Magnoliopsida</taxon>
        <taxon>eudicotyledons</taxon>
        <taxon>Gunneridae</taxon>
        <taxon>Pentapetalae</taxon>
        <taxon>rosids</taxon>
        <taxon>fabids</taxon>
        <taxon>Malpighiales</taxon>
        <taxon>Passifloraceae</taxon>
        <taxon>Turnera</taxon>
    </lineage>
</organism>
<dbReference type="OrthoDB" id="1913496at2759"/>
<dbReference type="EMBL" id="JAKUCV010006825">
    <property type="protein sequence ID" value="KAJ4825696.1"/>
    <property type="molecule type" value="Genomic_DNA"/>
</dbReference>
<name>A0A9Q0F8G2_9ROSI</name>
<keyword evidence="1" id="KW-0694">RNA-binding</keyword>
<evidence type="ECO:0000259" key="2">
    <source>
        <dbReference type="PROSITE" id="PS50102"/>
    </source>
</evidence>
<dbReference type="SUPFAM" id="SSF54928">
    <property type="entry name" value="RNA-binding domain, RBD"/>
    <property type="match status" value="1"/>
</dbReference>
<dbReference type="CDD" id="cd00590">
    <property type="entry name" value="RRM_SF"/>
    <property type="match status" value="1"/>
</dbReference>
<dbReference type="Proteomes" id="UP001141552">
    <property type="component" value="Unassembled WGS sequence"/>
</dbReference>
<reference evidence="3" key="2">
    <citation type="journal article" date="2023" name="Plants (Basel)">
        <title>Annotation of the Turnera subulata (Passifloraceae) Draft Genome Reveals the S-Locus Evolved after the Divergence of Turneroideae from Passifloroideae in a Stepwise Manner.</title>
        <authorList>
            <person name="Henning P.M."/>
            <person name="Roalson E.H."/>
            <person name="Mir W."/>
            <person name="McCubbin A.G."/>
            <person name="Shore J.S."/>
        </authorList>
    </citation>
    <scope>NUCLEOTIDE SEQUENCE</scope>
    <source>
        <strain evidence="3">F60SS</strain>
    </source>
</reference>
<dbReference type="PANTHER" id="PTHR36309:SF1">
    <property type="entry name" value="RNA-BINDING (RRM_RBD_RNP MOTIFS) FAMILY PROTEIN"/>
    <property type="match status" value="1"/>
</dbReference>
<evidence type="ECO:0000313" key="4">
    <source>
        <dbReference type="Proteomes" id="UP001141552"/>
    </source>
</evidence>
<feature type="domain" description="RRM" evidence="2">
    <location>
        <begin position="1"/>
        <end position="67"/>
    </location>
</feature>
<accession>A0A9Q0F8G2</accession>
<reference evidence="3" key="1">
    <citation type="submission" date="2022-02" db="EMBL/GenBank/DDBJ databases">
        <authorList>
            <person name="Henning P.M."/>
            <person name="McCubbin A.G."/>
            <person name="Shore J.S."/>
        </authorList>
    </citation>
    <scope>NUCLEOTIDE SEQUENCE</scope>
    <source>
        <strain evidence="3">F60SS</strain>
        <tissue evidence="3">Leaves</tissue>
    </source>
</reference>
<gene>
    <name evidence="3" type="ORF">Tsubulata_001189</name>
</gene>
<dbReference type="InterPro" id="IPR012677">
    <property type="entry name" value="Nucleotide-bd_a/b_plait_sf"/>
</dbReference>
<evidence type="ECO:0000313" key="3">
    <source>
        <dbReference type="EMBL" id="KAJ4825696.1"/>
    </source>
</evidence>
<dbReference type="InterPro" id="IPR000504">
    <property type="entry name" value="RRM_dom"/>
</dbReference>
<dbReference type="InterPro" id="IPR035979">
    <property type="entry name" value="RBD_domain_sf"/>
</dbReference>
<dbReference type="GO" id="GO:0003723">
    <property type="term" value="F:RNA binding"/>
    <property type="evidence" value="ECO:0007669"/>
    <property type="project" value="UniProtKB-UniRule"/>
</dbReference>
<dbReference type="PROSITE" id="PS50102">
    <property type="entry name" value="RRM"/>
    <property type="match status" value="1"/>
</dbReference>
<dbReference type="PANTHER" id="PTHR36309">
    <property type="entry name" value="RNA-BINDING (RRM/RBD/RNP MOTIFS) FAMILY PROTEIN"/>
    <property type="match status" value="1"/>
</dbReference>
<protein>
    <recommendedName>
        <fullName evidence="2">RRM domain-containing protein</fullName>
    </recommendedName>
</protein>
<dbReference type="AlphaFoldDB" id="A0A9Q0F8G2"/>
<comment type="caution">
    <text evidence="3">The sequence shown here is derived from an EMBL/GenBank/DDBJ whole genome shotgun (WGS) entry which is preliminary data.</text>
</comment>
<dbReference type="InterPro" id="IPR053316">
    <property type="entry name" value="Epigenetic_reg_gene_expr"/>
</dbReference>